<evidence type="ECO:0000313" key="1">
    <source>
        <dbReference type="EMBL" id="KAI1701480.1"/>
    </source>
</evidence>
<comment type="caution">
    <text evidence="1">The sequence shown here is derived from an EMBL/GenBank/DDBJ whole genome shotgun (WGS) entry which is preliminary data.</text>
</comment>
<organism evidence="1 2">
    <name type="scientific">Ditylenchus destructor</name>
    <dbReference type="NCBI Taxonomy" id="166010"/>
    <lineage>
        <taxon>Eukaryota</taxon>
        <taxon>Metazoa</taxon>
        <taxon>Ecdysozoa</taxon>
        <taxon>Nematoda</taxon>
        <taxon>Chromadorea</taxon>
        <taxon>Rhabditida</taxon>
        <taxon>Tylenchina</taxon>
        <taxon>Tylenchomorpha</taxon>
        <taxon>Sphaerularioidea</taxon>
        <taxon>Anguinidae</taxon>
        <taxon>Anguininae</taxon>
        <taxon>Ditylenchus</taxon>
    </lineage>
</organism>
<dbReference type="AlphaFoldDB" id="A0AAD4MPC2"/>
<proteinExistence type="predicted"/>
<sequence>MKRITQCQKGVNLNTLSKPLSNELYNATFIIFGQGPFWIMFDLFKRDGKVTIYDDDTNDKSAENIPFYNSKKSSTFTNLSKEDWGADIFQIGLIYANLSFEMYTLSNINGPSMDEFVYKGSISLYTQMKVHYESQGLNYSDLTLFQLRQSIDQPFVALWNDRWNENKSAQITIGELDQENCIDNWSFTPRLYDMSVYNGKNDVPLLQAEGYLIYLDSITMDFNGTLAAVDIGKRVLLQYWNGNVNRTGSMPYHLKFFFVYASGATYDTFYTDGFSIHAVLYSSVS</sequence>
<dbReference type="EMBL" id="JAKKPZ010000118">
    <property type="protein sequence ID" value="KAI1701480.1"/>
    <property type="molecule type" value="Genomic_DNA"/>
</dbReference>
<dbReference type="Gene3D" id="2.40.70.10">
    <property type="entry name" value="Acid Proteases"/>
    <property type="match status" value="1"/>
</dbReference>
<dbReference type="SUPFAM" id="SSF50630">
    <property type="entry name" value="Acid proteases"/>
    <property type="match status" value="1"/>
</dbReference>
<name>A0AAD4MPC2_9BILA</name>
<protein>
    <submittedName>
        <fullName evidence="1">Uncharacterized protein</fullName>
    </submittedName>
</protein>
<dbReference type="Proteomes" id="UP001201812">
    <property type="component" value="Unassembled WGS sequence"/>
</dbReference>
<reference evidence="1" key="1">
    <citation type="submission" date="2022-01" db="EMBL/GenBank/DDBJ databases">
        <title>Genome Sequence Resource for Two Populations of Ditylenchus destructor, the Migratory Endoparasitic Phytonematode.</title>
        <authorList>
            <person name="Zhang H."/>
            <person name="Lin R."/>
            <person name="Xie B."/>
        </authorList>
    </citation>
    <scope>NUCLEOTIDE SEQUENCE</scope>
    <source>
        <strain evidence="1">BazhouSP</strain>
    </source>
</reference>
<gene>
    <name evidence="1" type="ORF">DdX_16092</name>
</gene>
<keyword evidence="2" id="KW-1185">Reference proteome</keyword>
<accession>A0AAD4MPC2</accession>
<evidence type="ECO:0000313" key="2">
    <source>
        <dbReference type="Proteomes" id="UP001201812"/>
    </source>
</evidence>
<dbReference type="InterPro" id="IPR021109">
    <property type="entry name" value="Peptidase_aspartic_dom_sf"/>
</dbReference>